<name>A0A1E3VSV8_9HYPH</name>
<dbReference type="EMBL" id="LPWE01000004">
    <property type="protein sequence ID" value="ODR96604.1"/>
    <property type="molecule type" value="Genomic_DNA"/>
</dbReference>
<dbReference type="RefSeq" id="WP_069443562.1">
    <property type="nucleotide sequence ID" value="NZ_LPWE01000004.1"/>
</dbReference>
<accession>A0A1E3VSV8</accession>
<reference evidence="2 3" key="1">
    <citation type="journal article" date="2016" name="Environ. Microbiol.">
        <title>New Methyloceanibacter diversity from North Sea sediments includes methanotroph containing solely the soluble methane monooxygenase.</title>
        <authorList>
            <person name="Vekeman B."/>
            <person name="Kerckhof F.M."/>
            <person name="Cremers G."/>
            <person name="de Vos P."/>
            <person name="Vandamme P."/>
            <person name="Boon N."/>
            <person name="Op den Camp H.J."/>
            <person name="Heylen K."/>
        </authorList>
    </citation>
    <scope>NUCLEOTIDE SEQUENCE [LARGE SCALE GENOMIC DNA]</scope>
    <source>
        <strain evidence="2 3">R-67176</strain>
    </source>
</reference>
<protein>
    <submittedName>
        <fullName evidence="2">Uncharacterized protein</fullName>
    </submittedName>
</protein>
<gene>
    <name evidence="2" type="ORF">AUC70_15215</name>
</gene>
<evidence type="ECO:0000313" key="3">
    <source>
        <dbReference type="Proteomes" id="UP000094172"/>
    </source>
</evidence>
<proteinExistence type="predicted"/>
<sequence length="94" mass="9910">MAIKLSEIGRSQGEQANLPAKEPGVANVCGHAAEHMAKARMALDGESFDAGRALEHLDEAISCLQGLSRRGKAPKAKDGNTVVAFQPAKDRRSA</sequence>
<organism evidence="2 3">
    <name type="scientific">Methyloceanibacter stevinii</name>
    <dbReference type="NCBI Taxonomy" id="1774970"/>
    <lineage>
        <taxon>Bacteria</taxon>
        <taxon>Pseudomonadati</taxon>
        <taxon>Pseudomonadota</taxon>
        <taxon>Alphaproteobacteria</taxon>
        <taxon>Hyphomicrobiales</taxon>
        <taxon>Hyphomicrobiaceae</taxon>
        <taxon>Methyloceanibacter</taxon>
    </lineage>
</organism>
<feature type="region of interest" description="Disordered" evidence="1">
    <location>
        <begin position="69"/>
        <end position="94"/>
    </location>
</feature>
<dbReference type="AlphaFoldDB" id="A0A1E3VSV8"/>
<evidence type="ECO:0000256" key="1">
    <source>
        <dbReference type="SAM" id="MobiDB-lite"/>
    </source>
</evidence>
<feature type="region of interest" description="Disordered" evidence="1">
    <location>
        <begin position="1"/>
        <end position="22"/>
    </location>
</feature>
<keyword evidence="3" id="KW-1185">Reference proteome</keyword>
<comment type="caution">
    <text evidence="2">The sequence shown here is derived from an EMBL/GenBank/DDBJ whole genome shotgun (WGS) entry which is preliminary data.</text>
</comment>
<evidence type="ECO:0000313" key="2">
    <source>
        <dbReference type="EMBL" id="ODR96604.1"/>
    </source>
</evidence>
<dbReference type="Proteomes" id="UP000094172">
    <property type="component" value="Unassembled WGS sequence"/>
</dbReference>